<proteinExistence type="predicted"/>
<dbReference type="RefSeq" id="WP_375558334.1">
    <property type="nucleotide sequence ID" value="NZ_JBBVGT010000003.1"/>
</dbReference>
<keyword evidence="1" id="KW-0175">Coiled coil</keyword>
<dbReference type="Proteomes" id="UP001580928">
    <property type="component" value="Unassembled WGS sequence"/>
</dbReference>
<sequence>MNFDENDHYHYNEWTDHSAYIPSYCAEVEHLGLNRRLLLKDFDKCNLDARIKEQFATWDAIWKSEQYKIDTEPAQPYSHELADQLTALAKSNLKLVKDILTESLNTDIKLNWSQLKNHSTFPVPNPESDLLSEIDQVPFPTEPLFKDLPNKPKEEDFEPKLSFFDKLLGSGAKRKKAEAQAAYQSTYARWEEEVEKIEAENLQLGNDYLVKLAEAEAQKKSLIEKCEKEVNRWHLAHKEFAERKNKHNEAVSRWEVDYQQGKEDAVLSYYDYILHYSAYPDFVSKFFKLQYRAVEKLLVVDYLIPTSEQVPRVSEVRFVPPRGILKDYLLSDRQFSRVYNDAVYKMVLRTAYEIFEADLPGNVNQFVYNGWVRNAREGQDLICLISMNVSKEDFNSMNLHYIEPQSCFQDLRGRANADLTHLNSVEPWVETGFTL</sequence>
<name>A0ABV5CJM9_9SPHI</name>
<gene>
    <name evidence="2" type="ORF">WKR92_13305</name>
</gene>
<accession>A0ABV5CJM9</accession>
<comment type="caution">
    <text evidence="2">The sequence shown here is derived from an EMBL/GenBank/DDBJ whole genome shotgun (WGS) entry which is preliminary data.</text>
</comment>
<feature type="coiled-coil region" evidence="1">
    <location>
        <begin position="180"/>
        <end position="232"/>
    </location>
</feature>
<keyword evidence="3" id="KW-1185">Reference proteome</keyword>
<organism evidence="2 3">
    <name type="scientific">Albibacterium profundi</name>
    <dbReference type="NCBI Taxonomy" id="3134906"/>
    <lineage>
        <taxon>Bacteria</taxon>
        <taxon>Pseudomonadati</taxon>
        <taxon>Bacteroidota</taxon>
        <taxon>Sphingobacteriia</taxon>
        <taxon>Sphingobacteriales</taxon>
        <taxon>Sphingobacteriaceae</taxon>
        <taxon>Albibacterium</taxon>
    </lineage>
</organism>
<protein>
    <recommendedName>
        <fullName evidence="4">Restriction endonuclease</fullName>
    </recommendedName>
</protein>
<dbReference type="EMBL" id="JBBVGT010000003">
    <property type="protein sequence ID" value="MFB5946805.1"/>
    <property type="molecule type" value="Genomic_DNA"/>
</dbReference>
<evidence type="ECO:0000256" key="1">
    <source>
        <dbReference type="SAM" id="Coils"/>
    </source>
</evidence>
<reference evidence="2 3" key="1">
    <citation type="submission" date="2024-04" db="EMBL/GenBank/DDBJ databases">
        <title>Albibacterium profundi sp. nov., isolated from sediment of the Challenger Deep of Mariana Trench.</title>
        <authorList>
            <person name="Wang Y."/>
        </authorList>
    </citation>
    <scope>NUCLEOTIDE SEQUENCE [LARGE SCALE GENOMIC DNA]</scope>
    <source>
        <strain evidence="2 3">RHL897</strain>
    </source>
</reference>
<evidence type="ECO:0000313" key="3">
    <source>
        <dbReference type="Proteomes" id="UP001580928"/>
    </source>
</evidence>
<evidence type="ECO:0008006" key="4">
    <source>
        <dbReference type="Google" id="ProtNLM"/>
    </source>
</evidence>
<evidence type="ECO:0000313" key="2">
    <source>
        <dbReference type="EMBL" id="MFB5946805.1"/>
    </source>
</evidence>